<dbReference type="RefSeq" id="WP_038281249.1">
    <property type="nucleotide sequence ID" value="NZ_JPME01000014.1"/>
</dbReference>
<proteinExistence type="predicted"/>
<dbReference type="AlphaFoldDB" id="A0A084JLM5"/>
<dbReference type="InterPro" id="IPR016181">
    <property type="entry name" value="Acyl_CoA_acyltransferase"/>
</dbReference>
<dbReference type="PROSITE" id="PS51186">
    <property type="entry name" value="GNAT"/>
    <property type="match status" value="1"/>
</dbReference>
<sequence length="174" mass="20143">MDKIKLIKPTAEYADDIMKYRQELMDFDDSMDGCGNLRQCSSAEEWIRGIEMLNYEETCPKDKVTSDTYIAVRLVDNKIVGIIDFRHHIDHPVLGVWGGHIGYSVRPSERRQGYATEMLRQNLQNCKNHGLEKVMVTCNSDNVPSEKIIITNGGEFEKEVSVDDKRIKRYWIQL</sequence>
<dbReference type="EMBL" id="JPME01000014">
    <property type="protein sequence ID" value="KEZ89859.1"/>
    <property type="molecule type" value="Genomic_DNA"/>
</dbReference>
<evidence type="ECO:0000313" key="2">
    <source>
        <dbReference type="EMBL" id="KEZ89859.1"/>
    </source>
</evidence>
<comment type="caution">
    <text evidence="2">The sequence shown here is derived from an EMBL/GenBank/DDBJ whole genome shotgun (WGS) entry which is preliminary data.</text>
</comment>
<protein>
    <recommendedName>
        <fullName evidence="1">N-acetyltransferase domain-containing protein</fullName>
    </recommendedName>
</protein>
<reference evidence="2 3" key="1">
    <citation type="submission" date="2014-07" db="EMBL/GenBank/DDBJ databases">
        <title>Draft genome of Clostridium celerecrescens 152B isolated from sediments associated with methane hydrate from Krishna Godavari basin.</title>
        <authorList>
            <person name="Honkalas V.S."/>
            <person name="Dabir A.P."/>
            <person name="Arora P."/>
            <person name="Dhakephalkar P.K."/>
        </authorList>
    </citation>
    <scope>NUCLEOTIDE SEQUENCE [LARGE SCALE GENOMIC DNA]</scope>
    <source>
        <strain evidence="2 3">152B</strain>
    </source>
</reference>
<dbReference type="PANTHER" id="PTHR39173">
    <property type="entry name" value="ACETYLTRANSFERASE"/>
    <property type="match status" value="1"/>
</dbReference>
<evidence type="ECO:0000259" key="1">
    <source>
        <dbReference type="PROSITE" id="PS51186"/>
    </source>
</evidence>
<dbReference type="OrthoDB" id="9797989at2"/>
<dbReference type="SUPFAM" id="SSF55729">
    <property type="entry name" value="Acyl-CoA N-acyltransferases (Nat)"/>
    <property type="match status" value="1"/>
</dbReference>
<accession>A0A084JLM5</accession>
<feature type="domain" description="N-acetyltransferase" evidence="1">
    <location>
        <begin position="18"/>
        <end position="174"/>
    </location>
</feature>
<dbReference type="GO" id="GO:0016747">
    <property type="term" value="F:acyltransferase activity, transferring groups other than amino-acyl groups"/>
    <property type="evidence" value="ECO:0007669"/>
    <property type="project" value="InterPro"/>
</dbReference>
<keyword evidence="3" id="KW-1185">Reference proteome</keyword>
<dbReference type="InterPro" id="IPR000182">
    <property type="entry name" value="GNAT_dom"/>
</dbReference>
<dbReference type="Proteomes" id="UP000028525">
    <property type="component" value="Unassembled WGS sequence"/>
</dbReference>
<organism evidence="2 3">
    <name type="scientific">Lacrimispora celerecrescens</name>
    <dbReference type="NCBI Taxonomy" id="29354"/>
    <lineage>
        <taxon>Bacteria</taxon>
        <taxon>Bacillati</taxon>
        <taxon>Bacillota</taxon>
        <taxon>Clostridia</taxon>
        <taxon>Lachnospirales</taxon>
        <taxon>Lachnospiraceae</taxon>
        <taxon>Lacrimispora</taxon>
    </lineage>
</organism>
<dbReference type="CDD" id="cd04301">
    <property type="entry name" value="NAT_SF"/>
    <property type="match status" value="1"/>
</dbReference>
<gene>
    <name evidence="2" type="ORF">IO98_12030</name>
</gene>
<name>A0A084JLM5_9FIRM</name>
<dbReference type="STRING" id="29354.IO98_12030"/>
<dbReference type="PANTHER" id="PTHR39173:SF1">
    <property type="entry name" value="ACETYLTRANSFERASE"/>
    <property type="match status" value="1"/>
</dbReference>
<dbReference type="Pfam" id="PF13302">
    <property type="entry name" value="Acetyltransf_3"/>
    <property type="match status" value="1"/>
</dbReference>
<evidence type="ECO:0000313" key="3">
    <source>
        <dbReference type="Proteomes" id="UP000028525"/>
    </source>
</evidence>
<dbReference type="Gene3D" id="3.40.630.30">
    <property type="match status" value="1"/>
</dbReference>